<dbReference type="OrthoDB" id="4779523at2759"/>
<evidence type="ECO:0000256" key="1">
    <source>
        <dbReference type="SAM" id="MobiDB-lite"/>
    </source>
</evidence>
<dbReference type="EMBL" id="QJNU01000560">
    <property type="protein sequence ID" value="RYO94857.1"/>
    <property type="molecule type" value="Genomic_DNA"/>
</dbReference>
<name>A0A4Q4T1E4_9PEZI</name>
<comment type="caution">
    <text evidence="2">The sequence shown here is derived from an EMBL/GenBank/DDBJ whole genome shotgun (WGS) entry which is preliminary data.</text>
</comment>
<proteinExistence type="predicted"/>
<feature type="compositionally biased region" description="Basic residues" evidence="1">
    <location>
        <begin position="156"/>
        <end position="175"/>
    </location>
</feature>
<gene>
    <name evidence="2" type="ORF">DL764_007764</name>
</gene>
<accession>A0A4Q4T1E4</accession>
<keyword evidence="3" id="KW-1185">Reference proteome</keyword>
<feature type="region of interest" description="Disordered" evidence="1">
    <location>
        <begin position="141"/>
        <end position="211"/>
    </location>
</feature>
<evidence type="ECO:0000313" key="3">
    <source>
        <dbReference type="Proteomes" id="UP000293360"/>
    </source>
</evidence>
<reference evidence="2 3" key="1">
    <citation type="submission" date="2018-06" db="EMBL/GenBank/DDBJ databases">
        <title>Complete Genomes of Monosporascus.</title>
        <authorList>
            <person name="Robinson A.J."/>
            <person name="Natvig D.O."/>
        </authorList>
    </citation>
    <scope>NUCLEOTIDE SEQUENCE [LARGE SCALE GENOMIC DNA]</scope>
    <source>
        <strain evidence="2 3">CBS 110550</strain>
    </source>
</reference>
<dbReference type="Proteomes" id="UP000293360">
    <property type="component" value="Unassembled WGS sequence"/>
</dbReference>
<dbReference type="AlphaFoldDB" id="A0A4Q4T1E4"/>
<sequence>MRFPLPRESSATSKTIGPFKLIEDKKEFSSFMAATNYMADSLAEITQRNSGVHTDVTVQEVQLIRKYSYLLARIINQFDPDPVNLVEAVEAIGLDGTNWQDLVLDPLKPIQKLKPHQAVERENRFYYQLFDNGRPLYPPRAPYDGNVWNRAQPPTGHKRQRRGPHAVTRAKRLRGKNGEVPNNQESPDDGNGKGADQPGDDDDDNNDDDAFLFTEEDPKKFEAVDNVNAAVPEVNRNVREKLYKHTQFKILFKVWKVFNVFNDPDLLDEVIAEGYDAAAVKYVTFDNKERKVSFIWGTVSASERKP</sequence>
<evidence type="ECO:0000313" key="2">
    <source>
        <dbReference type="EMBL" id="RYO94857.1"/>
    </source>
</evidence>
<protein>
    <submittedName>
        <fullName evidence="2">Uncharacterized protein</fullName>
    </submittedName>
</protein>
<feature type="compositionally biased region" description="Acidic residues" evidence="1">
    <location>
        <begin position="198"/>
        <end position="210"/>
    </location>
</feature>
<organism evidence="2 3">
    <name type="scientific">Monosporascus ibericus</name>
    <dbReference type="NCBI Taxonomy" id="155417"/>
    <lineage>
        <taxon>Eukaryota</taxon>
        <taxon>Fungi</taxon>
        <taxon>Dikarya</taxon>
        <taxon>Ascomycota</taxon>
        <taxon>Pezizomycotina</taxon>
        <taxon>Sordariomycetes</taxon>
        <taxon>Xylariomycetidae</taxon>
        <taxon>Xylariales</taxon>
        <taxon>Xylariales incertae sedis</taxon>
        <taxon>Monosporascus</taxon>
    </lineage>
</organism>